<evidence type="ECO:0000313" key="3">
    <source>
        <dbReference type="EMBL" id="GLI63138.1"/>
    </source>
</evidence>
<feature type="compositionally biased region" description="Pro residues" evidence="1">
    <location>
        <begin position="348"/>
        <end position="357"/>
    </location>
</feature>
<evidence type="ECO:0000256" key="1">
    <source>
        <dbReference type="SAM" id="MobiDB-lite"/>
    </source>
</evidence>
<feature type="compositionally biased region" description="Low complexity" evidence="1">
    <location>
        <begin position="373"/>
        <end position="383"/>
    </location>
</feature>
<dbReference type="EMBL" id="BSDZ01000014">
    <property type="protein sequence ID" value="GLI63138.1"/>
    <property type="molecule type" value="Genomic_DNA"/>
</dbReference>
<keyword evidence="2" id="KW-0812">Transmembrane</keyword>
<gene>
    <name evidence="3" type="ORF">VaNZ11_006046</name>
</gene>
<evidence type="ECO:0000256" key="2">
    <source>
        <dbReference type="SAM" id="Phobius"/>
    </source>
</evidence>
<keyword evidence="2" id="KW-1133">Transmembrane helix</keyword>
<dbReference type="InterPro" id="IPR010004">
    <property type="entry name" value="Uncharacterised_Ycf66"/>
</dbReference>
<dbReference type="Proteomes" id="UP001165090">
    <property type="component" value="Unassembled WGS sequence"/>
</dbReference>
<proteinExistence type="predicted"/>
<accession>A0ABQ5RZS6</accession>
<comment type="caution">
    <text evidence="3">The sequence shown here is derived from an EMBL/GenBank/DDBJ whole genome shotgun (WGS) entry which is preliminary data.</text>
</comment>
<name>A0ABQ5RZS6_9CHLO</name>
<keyword evidence="4" id="KW-1185">Reference proteome</keyword>
<feature type="transmembrane region" description="Helical" evidence="2">
    <location>
        <begin position="112"/>
        <end position="131"/>
    </location>
</feature>
<protein>
    <submittedName>
        <fullName evidence="3">Uncharacterized protein</fullName>
    </submittedName>
</protein>
<organism evidence="3 4">
    <name type="scientific">Volvox africanus</name>
    <dbReference type="NCBI Taxonomy" id="51714"/>
    <lineage>
        <taxon>Eukaryota</taxon>
        <taxon>Viridiplantae</taxon>
        <taxon>Chlorophyta</taxon>
        <taxon>core chlorophytes</taxon>
        <taxon>Chlorophyceae</taxon>
        <taxon>CS clade</taxon>
        <taxon>Chlamydomonadales</taxon>
        <taxon>Volvocaceae</taxon>
        <taxon>Volvox</taxon>
    </lineage>
</organism>
<feature type="transmembrane region" description="Helical" evidence="2">
    <location>
        <begin position="80"/>
        <end position="100"/>
    </location>
</feature>
<feature type="region of interest" description="Disordered" evidence="1">
    <location>
        <begin position="328"/>
        <end position="448"/>
    </location>
</feature>
<reference evidence="3 4" key="1">
    <citation type="journal article" date="2023" name="IScience">
        <title>Expanded male sex-determining region conserved during the evolution of homothallism in the green alga Volvox.</title>
        <authorList>
            <person name="Yamamoto K."/>
            <person name="Matsuzaki R."/>
            <person name="Mahakham W."/>
            <person name="Heman W."/>
            <person name="Sekimoto H."/>
            <person name="Kawachi M."/>
            <person name="Minakuchi Y."/>
            <person name="Toyoda A."/>
            <person name="Nozaki H."/>
        </authorList>
    </citation>
    <scope>NUCLEOTIDE SEQUENCE [LARGE SCALE GENOMIC DNA]</scope>
    <source>
        <strain evidence="3 4">NIES-4468</strain>
    </source>
</reference>
<sequence>MAASGASMLRQQQLRTGRVTLFMRPTTLAQSGVKFVLRPTQVFVCSATARMRQASAFPQNRRRSGRQLVVRTVAMVNVDFASPSLLLGTMLIGCGVLLLNLRNFQNKVSRDADIVVAAMVSIVGSTLIFQGWRLDPLLLLCQALTTSVAFWYGLETFRLRSKEADVPPPQLPMGIGLDSPPLDPVQQAAAAAAQQQQFYQANAGFPPGGPGIPFLPAGSESYYPWAPNAADSVASTSGRAAGLFNETIQYDYYGNPIMPQESVYTSTSTSNGNGNGNSGGYNGYNEPAAYGAASGPSYDAGGSGGGGAAYGGGGGVFGAAVGPPGGGYGTRGGPVPTPGSSYGGPYVPLGPPSPSLPQMPSELEEGQQQPLASSSGSGSSSSSYFGPGAAPMGSFGGTLGPFYDGFGASTADPGPVGQSLGSAGANGASGRGKAASRLDLFEQVDDWE</sequence>
<feature type="compositionally biased region" description="Low complexity" evidence="1">
    <location>
        <begin position="417"/>
        <end position="435"/>
    </location>
</feature>
<evidence type="ECO:0000313" key="4">
    <source>
        <dbReference type="Proteomes" id="UP001165090"/>
    </source>
</evidence>
<dbReference type="Pfam" id="PF07444">
    <property type="entry name" value="Ycf66_N"/>
    <property type="match status" value="1"/>
</dbReference>
<keyword evidence="2" id="KW-0472">Membrane</keyword>